<protein>
    <submittedName>
        <fullName evidence="3">Uncharacterized protein</fullName>
    </submittedName>
</protein>
<gene>
    <name evidence="3" type="ORF">Fmac_030856</name>
</gene>
<reference evidence="3 4" key="1">
    <citation type="submission" date="2024-08" db="EMBL/GenBank/DDBJ databases">
        <title>Insights into the chromosomal genome structure of Flemingia macrophylla.</title>
        <authorList>
            <person name="Ding Y."/>
            <person name="Zhao Y."/>
            <person name="Bi W."/>
            <person name="Wu M."/>
            <person name="Zhao G."/>
            <person name="Gong Y."/>
            <person name="Li W."/>
            <person name="Zhang P."/>
        </authorList>
    </citation>
    <scope>NUCLEOTIDE SEQUENCE [LARGE SCALE GENOMIC DNA]</scope>
    <source>
        <strain evidence="3">DYQJB</strain>
        <tissue evidence="3">Leaf</tissue>
    </source>
</reference>
<keyword evidence="4" id="KW-1185">Reference proteome</keyword>
<evidence type="ECO:0000313" key="3">
    <source>
        <dbReference type="EMBL" id="KAL2316980.1"/>
    </source>
</evidence>
<keyword evidence="2" id="KW-0472">Membrane</keyword>
<dbReference type="AlphaFoldDB" id="A0ABD1L0D1"/>
<name>A0ABD1L0D1_9FABA</name>
<sequence length="106" mass="11789">MPCVSVNIVVLALVREGALVAVTLLFRFVTLRTRQSQYSLRDGYHLAKNSEDRGHGVGCLGASPSTSSHQDFHPWANSPISSRGREFFKSEKRRVPTGSNPLHNKR</sequence>
<feature type="compositionally biased region" description="Polar residues" evidence="1">
    <location>
        <begin position="97"/>
        <end position="106"/>
    </location>
</feature>
<feature type="transmembrane region" description="Helical" evidence="2">
    <location>
        <begin position="6"/>
        <end position="29"/>
    </location>
</feature>
<organism evidence="3 4">
    <name type="scientific">Flemingia macrophylla</name>
    <dbReference type="NCBI Taxonomy" id="520843"/>
    <lineage>
        <taxon>Eukaryota</taxon>
        <taxon>Viridiplantae</taxon>
        <taxon>Streptophyta</taxon>
        <taxon>Embryophyta</taxon>
        <taxon>Tracheophyta</taxon>
        <taxon>Spermatophyta</taxon>
        <taxon>Magnoliopsida</taxon>
        <taxon>eudicotyledons</taxon>
        <taxon>Gunneridae</taxon>
        <taxon>Pentapetalae</taxon>
        <taxon>rosids</taxon>
        <taxon>fabids</taxon>
        <taxon>Fabales</taxon>
        <taxon>Fabaceae</taxon>
        <taxon>Papilionoideae</taxon>
        <taxon>50 kb inversion clade</taxon>
        <taxon>NPAAA clade</taxon>
        <taxon>indigoferoid/millettioid clade</taxon>
        <taxon>Phaseoleae</taxon>
        <taxon>Flemingia</taxon>
    </lineage>
</organism>
<keyword evidence="2" id="KW-0812">Transmembrane</keyword>
<accession>A0ABD1L0D1</accession>
<evidence type="ECO:0000313" key="4">
    <source>
        <dbReference type="Proteomes" id="UP001603857"/>
    </source>
</evidence>
<evidence type="ECO:0000256" key="2">
    <source>
        <dbReference type="SAM" id="Phobius"/>
    </source>
</evidence>
<dbReference type="Proteomes" id="UP001603857">
    <property type="component" value="Unassembled WGS sequence"/>
</dbReference>
<keyword evidence="2" id="KW-1133">Transmembrane helix</keyword>
<evidence type="ECO:0000256" key="1">
    <source>
        <dbReference type="SAM" id="MobiDB-lite"/>
    </source>
</evidence>
<comment type="caution">
    <text evidence="3">The sequence shown here is derived from an EMBL/GenBank/DDBJ whole genome shotgun (WGS) entry which is preliminary data.</text>
</comment>
<feature type="region of interest" description="Disordered" evidence="1">
    <location>
        <begin position="55"/>
        <end position="106"/>
    </location>
</feature>
<proteinExistence type="predicted"/>
<dbReference type="EMBL" id="JBGMDY010000011">
    <property type="protein sequence ID" value="KAL2316980.1"/>
    <property type="molecule type" value="Genomic_DNA"/>
</dbReference>
<feature type="compositionally biased region" description="Basic and acidic residues" evidence="1">
    <location>
        <begin position="83"/>
        <end position="94"/>
    </location>
</feature>